<comment type="caution">
    <text evidence="3">The sequence shown here is derived from an EMBL/GenBank/DDBJ whole genome shotgun (WGS) entry which is preliminary data.</text>
</comment>
<dbReference type="GO" id="GO:0016787">
    <property type="term" value="F:hydrolase activity"/>
    <property type="evidence" value="ECO:0007669"/>
    <property type="project" value="UniProtKB-KW"/>
</dbReference>
<reference evidence="4" key="1">
    <citation type="journal article" date="2019" name="Int. J. Syst. Evol. Microbiol.">
        <title>The Global Catalogue of Microorganisms (GCM) 10K type strain sequencing project: providing services to taxonomists for standard genome sequencing and annotation.</title>
        <authorList>
            <consortium name="The Broad Institute Genomics Platform"/>
            <consortium name="The Broad Institute Genome Sequencing Center for Infectious Disease"/>
            <person name="Wu L."/>
            <person name="Ma J."/>
        </authorList>
    </citation>
    <scope>NUCLEOTIDE SEQUENCE [LARGE SCALE GENOMIC DNA]</scope>
    <source>
        <strain evidence="4">JCM 9371</strain>
    </source>
</reference>
<dbReference type="InterPro" id="IPR029058">
    <property type="entry name" value="AB_hydrolase_fold"/>
</dbReference>
<dbReference type="InterPro" id="IPR050300">
    <property type="entry name" value="GDXG_lipolytic_enzyme"/>
</dbReference>
<dbReference type="PANTHER" id="PTHR48081:SF8">
    <property type="entry name" value="ALPHA_BETA HYDROLASE FOLD-3 DOMAIN-CONTAINING PROTEIN-RELATED"/>
    <property type="match status" value="1"/>
</dbReference>
<dbReference type="PANTHER" id="PTHR48081">
    <property type="entry name" value="AB HYDROLASE SUPERFAMILY PROTEIN C4A8.06C"/>
    <property type="match status" value="1"/>
</dbReference>
<keyword evidence="1 3" id="KW-0378">Hydrolase</keyword>
<proteinExistence type="predicted"/>
<organism evidence="3 4">
    <name type="scientific">Actinomadura fibrosa</name>
    <dbReference type="NCBI Taxonomy" id="111802"/>
    <lineage>
        <taxon>Bacteria</taxon>
        <taxon>Bacillati</taxon>
        <taxon>Actinomycetota</taxon>
        <taxon>Actinomycetes</taxon>
        <taxon>Streptosporangiales</taxon>
        <taxon>Thermomonosporaceae</taxon>
        <taxon>Actinomadura</taxon>
    </lineage>
</organism>
<gene>
    <name evidence="3" type="ORF">ACFQZM_21950</name>
</gene>
<name>A0ABW2XNZ5_9ACTN</name>
<evidence type="ECO:0000256" key="1">
    <source>
        <dbReference type="ARBA" id="ARBA00022801"/>
    </source>
</evidence>
<evidence type="ECO:0000259" key="2">
    <source>
        <dbReference type="Pfam" id="PF07859"/>
    </source>
</evidence>
<accession>A0ABW2XNZ5</accession>
<dbReference type="Pfam" id="PF07859">
    <property type="entry name" value="Abhydrolase_3"/>
    <property type="match status" value="1"/>
</dbReference>
<evidence type="ECO:0000313" key="4">
    <source>
        <dbReference type="Proteomes" id="UP001597063"/>
    </source>
</evidence>
<feature type="non-terminal residue" evidence="3">
    <location>
        <position position="1"/>
    </location>
</feature>
<sequence>PPPRPEPVSRVQDLTIEGGDQQPLRLRLYVPAAASPLPVVVWLHGGSFVRGGLDTFDAARRSYANASGCLVVAVDQRLSPEARFPAPLLDAYAAVRWAARHARELGGDPHLIGIAGESSGGNLAAAATLLDRASETSVVSFQVLFTPLLDATISMPSATEYGRGHLLTREQLVWCYEQYAPGVPRHDPLLSPLHTPDVEGLPAAVIVTVENDPVRDEGEAYARRLAAAGVPVRHTRIEGMLHHFPGPQAIPLTARLTRDLLASGVAGALGADAGGRN</sequence>
<keyword evidence="4" id="KW-1185">Reference proteome</keyword>
<dbReference type="RefSeq" id="WP_378323489.1">
    <property type="nucleotide sequence ID" value="NZ_JBHTGP010000012.1"/>
</dbReference>
<feature type="domain" description="Alpha/beta hydrolase fold-3" evidence="2">
    <location>
        <begin position="40"/>
        <end position="244"/>
    </location>
</feature>
<dbReference type="InterPro" id="IPR013094">
    <property type="entry name" value="AB_hydrolase_3"/>
</dbReference>
<dbReference type="EMBL" id="JBHTGP010000012">
    <property type="protein sequence ID" value="MFD0687178.1"/>
    <property type="molecule type" value="Genomic_DNA"/>
</dbReference>
<dbReference type="SUPFAM" id="SSF53474">
    <property type="entry name" value="alpha/beta-Hydrolases"/>
    <property type="match status" value="1"/>
</dbReference>
<dbReference type="Gene3D" id="3.40.50.1820">
    <property type="entry name" value="alpha/beta hydrolase"/>
    <property type="match status" value="1"/>
</dbReference>
<dbReference type="Proteomes" id="UP001597063">
    <property type="component" value="Unassembled WGS sequence"/>
</dbReference>
<protein>
    <submittedName>
        <fullName evidence="3">Alpha/beta hydrolase</fullName>
    </submittedName>
</protein>
<evidence type="ECO:0000313" key="3">
    <source>
        <dbReference type="EMBL" id="MFD0687178.1"/>
    </source>
</evidence>